<name>A0A2W7RCF1_9BACT</name>
<dbReference type="AlphaFoldDB" id="A0A2W7RCF1"/>
<proteinExistence type="predicted"/>
<protein>
    <submittedName>
        <fullName evidence="1">Uncharacterized protein</fullName>
    </submittedName>
</protein>
<evidence type="ECO:0000313" key="2">
    <source>
        <dbReference type="Proteomes" id="UP000249115"/>
    </source>
</evidence>
<gene>
    <name evidence="1" type="ORF">LV84_03597</name>
</gene>
<accession>A0A2W7RCF1</accession>
<comment type="caution">
    <text evidence="1">The sequence shown here is derived from an EMBL/GenBank/DDBJ whole genome shotgun (WGS) entry which is preliminary data.</text>
</comment>
<reference evidence="1 2" key="1">
    <citation type="submission" date="2018-06" db="EMBL/GenBank/DDBJ databases">
        <title>Genomic Encyclopedia of Archaeal and Bacterial Type Strains, Phase II (KMG-II): from individual species to whole genera.</title>
        <authorList>
            <person name="Goeker M."/>
        </authorList>
    </citation>
    <scope>NUCLEOTIDE SEQUENCE [LARGE SCALE GENOMIC DNA]</scope>
    <source>
        <strain evidence="1 2">DSM 22686</strain>
    </source>
</reference>
<evidence type="ECO:0000313" key="1">
    <source>
        <dbReference type="EMBL" id="PZX51839.1"/>
    </source>
</evidence>
<dbReference type="Proteomes" id="UP000249115">
    <property type="component" value="Unassembled WGS sequence"/>
</dbReference>
<sequence>MAGFCCLRLFSYITTVLFIALSARHSASTAVKLIISAHLPYLQEDRINALIQLKP</sequence>
<dbReference type="EMBL" id="QKZU01000017">
    <property type="protein sequence ID" value="PZX51839.1"/>
    <property type="molecule type" value="Genomic_DNA"/>
</dbReference>
<organism evidence="1 2">
    <name type="scientific">Algoriphagus ratkowskyi</name>
    <dbReference type="NCBI Taxonomy" id="57028"/>
    <lineage>
        <taxon>Bacteria</taxon>
        <taxon>Pseudomonadati</taxon>
        <taxon>Bacteroidota</taxon>
        <taxon>Cytophagia</taxon>
        <taxon>Cytophagales</taxon>
        <taxon>Cyclobacteriaceae</taxon>
        <taxon>Algoriphagus</taxon>
    </lineage>
</organism>